<evidence type="ECO:0000256" key="1">
    <source>
        <dbReference type="SAM" id="MobiDB-lite"/>
    </source>
</evidence>
<evidence type="ECO:0000313" key="2">
    <source>
        <dbReference type="EMBL" id="EMD67784.1"/>
    </source>
</evidence>
<dbReference type="HOGENOM" id="CLU_076163_1_1_1"/>
<dbReference type="GeneID" id="19137729"/>
<protein>
    <submittedName>
        <fullName evidence="2">Uncharacterized protein</fullName>
    </submittedName>
</protein>
<evidence type="ECO:0000313" key="3">
    <source>
        <dbReference type="Proteomes" id="UP000016934"/>
    </source>
</evidence>
<dbReference type="Proteomes" id="UP000016934">
    <property type="component" value="Unassembled WGS sequence"/>
</dbReference>
<gene>
    <name evidence="2" type="ORF">COCSADRAFT_34572</name>
</gene>
<reference evidence="2 3" key="1">
    <citation type="journal article" date="2012" name="PLoS Pathog.">
        <title>Diverse lifestyles and strategies of plant pathogenesis encoded in the genomes of eighteen Dothideomycetes fungi.</title>
        <authorList>
            <person name="Ohm R.A."/>
            <person name="Feau N."/>
            <person name="Henrissat B."/>
            <person name="Schoch C.L."/>
            <person name="Horwitz B.A."/>
            <person name="Barry K.W."/>
            <person name="Condon B.J."/>
            <person name="Copeland A.C."/>
            <person name="Dhillon B."/>
            <person name="Glaser F."/>
            <person name="Hesse C.N."/>
            <person name="Kosti I."/>
            <person name="LaButti K."/>
            <person name="Lindquist E.A."/>
            <person name="Lucas S."/>
            <person name="Salamov A.A."/>
            <person name="Bradshaw R.E."/>
            <person name="Ciuffetti L."/>
            <person name="Hamelin R.C."/>
            <person name="Kema G.H.J."/>
            <person name="Lawrence C."/>
            <person name="Scott J.A."/>
            <person name="Spatafora J.W."/>
            <person name="Turgeon B.G."/>
            <person name="de Wit P.J.G.M."/>
            <person name="Zhong S."/>
            <person name="Goodwin S.B."/>
            <person name="Grigoriev I.V."/>
        </authorList>
    </citation>
    <scope>NUCLEOTIDE SEQUENCE [LARGE SCALE GENOMIC DNA]</scope>
    <source>
        <strain evidence="3">ND90Pr / ATCC 201652</strain>
    </source>
</reference>
<organism evidence="2 3">
    <name type="scientific">Cochliobolus sativus (strain ND90Pr / ATCC 201652)</name>
    <name type="common">Common root rot and spot blotch fungus</name>
    <name type="synonym">Bipolaris sorokiniana</name>
    <dbReference type="NCBI Taxonomy" id="665912"/>
    <lineage>
        <taxon>Eukaryota</taxon>
        <taxon>Fungi</taxon>
        <taxon>Dikarya</taxon>
        <taxon>Ascomycota</taxon>
        <taxon>Pezizomycotina</taxon>
        <taxon>Dothideomycetes</taxon>
        <taxon>Pleosporomycetidae</taxon>
        <taxon>Pleosporales</taxon>
        <taxon>Pleosporineae</taxon>
        <taxon>Pleosporaceae</taxon>
        <taxon>Bipolaris</taxon>
    </lineage>
</organism>
<dbReference type="KEGG" id="bsc:COCSADRAFT_34572"/>
<accession>M2RMC9</accession>
<dbReference type="OMA" id="EGVVWEF"/>
<dbReference type="AlphaFoldDB" id="M2RMC9"/>
<dbReference type="PANTHER" id="PTHR39697:SF1">
    <property type="entry name" value="RICIN B LECTIN DOMAIN-CONTAINING PROTEIN"/>
    <property type="match status" value="1"/>
</dbReference>
<reference evidence="3" key="2">
    <citation type="journal article" date="2013" name="PLoS Genet.">
        <title>Comparative genome structure, secondary metabolite, and effector coding capacity across Cochliobolus pathogens.</title>
        <authorList>
            <person name="Condon B.J."/>
            <person name="Leng Y."/>
            <person name="Wu D."/>
            <person name="Bushley K.E."/>
            <person name="Ohm R.A."/>
            <person name="Otillar R."/>
            <person name="Martin J."/>
            <person name="Schackwitz W."/>
            <person name="Grimwood J."/>
            <person name="MohdZainudin N."/>
            <person name="Xue C."/>
            <person name="Wang R."/>
            <person name="Manning V.A."/>
            <person name="Dhillon B."/>
            <person name="Tu Z.J."/>
            <person name="Steffenson B.J."/>
            <person name="Salamov A."/>
            <person name="Sun H."/>
            <person name="Lowry S."/>
            <person name="LaButti K."/>
            <person name="Han J."/>
            <person name="Copeland A."/>
            <person name="Lindquist E."/>
            <person name="Barry K."/>
            <person name="Schmutz J."/>
            <person name="Baker S.E."/>
            <person name="Ciuffetti L.M."/>
            <person name="Grigoriev I.V."/>
            <person name="Zhong S."/>
            <person name="Turgeon B.G."/>
        </authorList>
    </citation>
    <scope>NUCLEOTIDE SEQUENCE [LARGE SCALE GENOMIC DNA]</scope>
    <source>
        <strain evidence="3">ND90Pr / ATCC 201652</strain>
    </source>
</reference>
<dbReference type="EMBL" id="KB445639">
    <property type="protein sequence ID" value="EMD67784.1"/>
    <property type="molecule type" value="Genomic_DNA"/>
</dbReference>
<feature type="compositionally biased region" description="Polar residues" evidence="1">
    <location>
        <begin position="1"/>
        <end position="38"/>
    </location>
</feature>
<dbReference type="PANTHER" id="PTHR39697">
    <property type="entry name" value="RICIN B LECTIN DOMAIN-CONTAINING PROTEIN-RELATED"/>
    <property type="match status" value="1"/>
</dbReference>
<keyword evidence="3" id="KW-1185">Reference proteome</keyword>
<dbReference type="eggNOG" id="ENOG502STV7">
    <property type="taxonomic scope" value="Eukaryota"/>
</dbReference>
<sequence length="198" mass="21964">MTSPQHDPNNNNRPGSPSCMSDTTDSHTMYTPTTTSEHTLPGTISDYPEEVPAQIPRHGCTYILRATSWDDGNSVLTLVDGSVVLVARGTTHGSIYWECVETQGWFGWRNCSSSRFVCHDGNGRLKCTAGLGSGWRQFTVTPVPKGGYVMQMLDWWTLRPVVVDPERGLRKLGRNGDKLSEGVVWEFIKVEPNLDSSM</sequence>
<dbReference type="RefSeq" id="XP_007696646.1">
    <property type="nucleotide sequence ID" value="XM_007698456.1"/>
</dbReference>
<proteinExistence type="predicted"/>
<feature type="region of interest" description="Disordered" evidence="1">
    <location>
        <begin position="1"/>
        <end position="50"/>
    </location>
</feature>
<dbReference type="OrthoDB" id="5289641at2759"/>
<name>M2RMC9_COCSN</name>